<dbReference type="EMBL" id="AP014800">
    <property type="protein sequence ID" value="BAQ67717.1"/>
    <property type="molecule type" value="Genomic_DNA"/>
</dbReference>
<dbReference type="InterPro" id="IPR043129">
    <property type="entry name" value="ATPase_NBD"/>
</dbReference>
<dbReference type="Proteomes" id="UP000064912">
    <property type="component" value="Chromosome"/>
</dbReference>
<protein>
    <submittedName>
        <fullName evidence="1">Ethanolamine utilization protein EutJ</fullName>
    </submittedName>
</protein>
<organism evidence="1 2">
    <name type="scientific">Rhodovulum sulfidophilum</name>
    <name type="common">Rhodobacter sulfidophilus</name>
    <dbReference type="NCBI Taxonomy" id="35806"/>
    <lineage>
        <taxon>Bacteria</taxon>
        <taxon>Pseudomonadati</taxon>
        <taxon>Pseudomonadota</taxon>
        <taxon>Alphaproteobacteria</taxon>
        <taxon>Rhodobacterales</taxon>
        <taxon>Paracoccaceae</taxon>
        <taxon>Rhodovulum</taxon>
    </lineage>
</organism>
<dbReference type="AlphaFoldDB" id="A0A0D6AXY7"/>
<dbReference type="InterPro" id="IPR005883">
    <property type="entry name" value="PilM"/>
</dbReference>
<dbReference type="SUPFAM" id="SSF53067">
    <property type="entry name" value="Actin-like ATPase domain"/>
    <property type="match status" value="1"/>
</dbReference>
<name>A0A0D6AXY7_RHOSU</name>
<dbReference type="PATRIC" id="fig|35806.4.peg.564"/>
<dbReference type="KEGG" id="rsu:NHU_00548"/>
<dbReference type="NCBIfam" id="NF011660">
    <property type="entry name" value="PRK15080.1"/>
    <property type="match status" value="1"/>
</dbReference>
<gene>
    <name evidence="1" type="primary">eutJ</name>
    <name evidence="1" type="ORF">NHU_00548</name>
</gene>
<evidence type="ECO:0000313" key="1">
    <source>
        <dbReference type="EMBL" id="BAQ67717.1"/>
    </source>
</evidence>
<proteinExistence type="predicted"/>
<dbReference type="PANTHER" id="PTHR32432">
    <property type="entry name" value="CELL DIVISION PROTEIN FTSA-RELATED"/>
    <property type="match status" value="1"/>
</dbReference>
<sequence length="279" mass="29090">MSTDRTLRDFAELIRSGDVLPAERRAPGPLKIGVDLGTANLVLAVLDAANRPVAGTTYRSTVVRDGIVVDYIGAVRAVREMKATLEERLGEPLIRAAAAIPPGIHSGSTKAIGNVVEAADFELAEIVDEPAAAARFLGIDDGAVVDVGGGTTGISVLKGGEVLASFDEATGGTHMTLVLAGARGVSFEEAEAEKLDPASERDVFAVIRPVADKMASIVARFLEAYPGLDSVHIVGGACSFSDFEQVFAKQTGRRIVKPAEPLLVTPLGIAMFPQATGEK</sequence>
<accession>A0A0D6AXY7</accession>
<reference evidence="1 2" key="1">
    <citation type="submission" date="2015-02" db="EMBL/GenBank/DDBJ databases">
        <title>Genome sequene of Rhodovulum sulfidophilum DSM 2351.</title>
        <authorList>
            <person name="Nagao N."/>
        </authorList>
    </citation>
    <scope>NUCLEOTIDE SEQUENCE [LARGE SCALE GENOMIC DNA]</scope>
    <source>
        <strain evidence="1 2">DSM 2351</strain>
    </source>
</reference>
<dbReference type="eggNOG" id="COG4820">
    <property type="taxonomic scope" value="Bacteria"/>
</dbReference>
<dbReference type="InterPro" id="IPR013366">
    <property type="entry name" value="EutJ"/>
</dbReference>
<dbReference type="InterPro" id="IPR050696">
    <property type="entry name" value="FtsA/MreB"/>
</dbReference>
<evidence type="ECO:0000313" key="2">
    <source>
        <dbReference type="Proteomes" id="UP000064912"/>
    </source>
</evidence>
<dbReference type="PANTHER" id="PTHR32432:SF3">
    <property type="entry name" value="ETHANOLAMINE UTILIZATION PROTEIN EUTJ"/>
    <property type="match status" value="1"/>
</dbReference>
<dbReference type="CDD" id="cd24047">
    <property type="entry name" value="ASKHA_NBD_EutJ"/>
    <property type="match status" value="1"/>
</dbReference>
<dbReference type="Pfam" id="PF11104">
    <property type="entry name" value="PilM_2"/>
    <property type="match status" value="1"/>
</dbReference>
<dbReference type="Gene3D" id="3.30.420.40">
    <property type="match status" value="2"/>
</dbReference>
<dbReference type="NCBIfam" id="TIGR02529">
    <property type="entry name" value="EutJ"/>
    <property type="match status" value="1"/>
</dbReference>